<dbReference type="Proteomes" id="UP000230821">
    <property type="component" value="Unassembled WGS sequence"/>
</dbReference>
<organism evidence="2 3">
    <name type="scientific">candidate division KSB3 bacterium</name>
    <dbReference type="NCBI Taxonomy" id="2044937"/>
    <lineage>
        <taxon>Bacteria</taxon>
        <taxon>candidate division KSB3</taxon>
    </lineage>
</organism>
<sequence>MLDFVVLQKQINEMVFDQKAARRSYEEKLFIARSTLTEWSSRWQELLVKVENSRTSWLLAADIREPIDSHYSLPIRPKRLTAIATDGSQIFPDRHELSACHLINIGTVILHYGSGERPILTSHPILFYKDRDTYREWNGKRIPVNGEIISSLRGAFEIRELAKSVEERAAEGRQVVGLTDGTLILWNLIGKPNDFLQEILNIYVKSFERFKALHVPLMGYISQPGSADVVNVLRVAMCPENPTNCDRCPYKGQDDELPCEPIAGVTDAILFAAVLQRGERSPLFKSRSDILREYGSHGIYFFYLHVGREIVRIEIPQWVAQNEDLLNITHATAFDQAEKGQGYPVSLSEAHEQAVIRGNEREHFYRLLEQLYVREGLQVTISRKSFKKRYVNI</sequence>
<name>A0A2G6KC91_9BACT</name>
<dbReference type="AlphaFoldDB" id="A0A2G6KC91"/>
<protein>
    <recommendedName>
        <fullName evidence="1">NurA domain-containing protein</fullName>
    </recommendedName>
</protein>
<accession>A0A2G6KC91</accession>
<evidence type="ECO:0000259" key="1">
    <source>
        <dbReference type="SMART" id="SM00933"/>
    </source>
</evidence>
<comment type="caution">
    <text evidence="2">The sequence shown here is derived from an EMBL/GenBank/DDBJ whole genome shotgun (WGS) entry which is preliminary data.</text>
</comment>
<proteinExistence type="predicted"/>
<dbReference type="InterPro" id="IPR018977">
    <property type="entry name" value="NurA_domain"/>
</dbReference>
<dbReference type="EMBL" id="PDSK01000101">
    <property type="protein sequence ID" value="PIE33277.1"/>
    <property type="molecule type" value="Genomic_DNA"/>
</dbReference>
<dbReference type="Pfam" id="PF09376">
    <property type="entry name" value="NurA"/>
    <property type="match status" value="1"/>
</dbReference>
<gene>
    <name evidence="2" type="ORF">CSA56_12475</name>
</gene>
<feature type="domain" description="NurA" evidence="1">
    <location>
        <begin position="80"/>
        <end position="356"/>
    </location>
</feature>
<evidence type="ECO:0000313" key="3">
    <source>
        <dbReference type="Proteomes" id="UP000230821"/>
    </source>
</evidence>
<evidence type="ECO:0000313" key="2">
    <source>
        <dbReference type="EMBL" id="PIE33277.1"/>
    </source>
</evidence>
<dbReference type="SMART" id="SM00933">
    <property type="entry name" value="NurA"/>
    <property type="match status" value="1"/>
</dbReference>
<reference evidence="2 3" key="1">
    <citation type="submission" date="2017-10" db="EMBL/GenBank/DDBJ databases">
        <title>Novel microbial diversity and functional potential in the marine mammal oral microbiome.</title>
        <authorList>
            <person name="Dudek N.K."/>
            <person name="Sun C.L."/>
            <person name="Burstein D."/>
            <person name="Kantor R.S."/>
            <person name="Aliaga Goltsman D.S."/>
            <person name="Bik E.M."/>
            <person name="Thomas B.C."/>
            <person name="Banfield J.F."/>
            <person name="Relman D.A."/>
        </authorList>
    </citation>
    <scope>NUCLEOTIDE SEQUENCE [LARGE SCALE GENOMIC DNA]</scope>
    <source>
        <strain evidence="2">DOLJORAL78_47_16</strain>
    </source>
</reference>